<evidence type="ECO:0000256" key="6">
    <source>
        <dbReference type="ARBA" id="ARBA00023136"/>
    </source>
</evidence>
<evidence type="ECO:0000256" key="5">
    <source>
        <dbReference type="ARBA" id="ARBA00022729"/>
    </source>
</evidence>
<dbReference type="EC" id="2.4.1.-" evidence="9"/>
<keyword evidence="11" id="KW-0812">Transmembrane</keyword>
<evidence type="ECO:0000256" key="7">
    <source>
        <dbReference type="ARBA" id="ARBA00023180"/>
    </source>
</evidence>
<keyword evidence="4 9" id="KW-0808">Transferase</keyword>
<keyword evidence="8 9" id="KW-0449">Lipoprotein</keyword>
<sequence length="456" mass="48328">MKYSLSIFAAATLASAAVPIGADAPNGLSRRATTLPAVTVSGNAFYADKKRFFIRGIDYQPGGSSANIDPLADKSICTRDIKEFKKLGINTVRVYTVDNTADHDTCMQALADAGIYLVLDVNTPAYSINRAEPALSYNAAYLQNVFATVEAFAKYTNVLAFFSGNEVINDEGGTTRSAPYVKAVGRDMKAYMKARSLRDVPVGYSAADVSSNRMQTAMYMNCGPDNIRSDFFAFNDYSWCTSNYIESGWDVKVKNFTDYGLPIFLSEYGCNTNKRNFKELESLMSTNMTGVYSGGIVYEYSMEDNKYGIVKIGDSKVEELDEFSSYSKALSSYAAPTDAAGAASTTHAVACPTKDATWEVDPAIIPDIPAKAATYMSKGAGTGQGLSTTGSQTNGDSGLSTSNSTDADKNGTSTSSSSSSSSSSSGDSNAGSQIITSGVAVSGVALMVTILSAILL</sequence>
<evidence type="ECO:0000256" key="1">
    <source>
        <dbReference type="ARBA" id="ARBA00004609"/>
    </source>
</evidence>
<evidence type="ECO:0000256" key="3">
    <source>
        <dbReference type="ARBA" id="ARBA00022622"/>
    </source>
</evidence>
<dbReference type="PANTHER" id="PTHR31468">
    <property type="entry name" value="1,3-BETA-GLUCANOSYLTRANSFERASE GAS1"/>
    <property type="match status" value="1"/>
</dbReference>
<evidence type="ECO:0000256" key="9">
    <source>
        <dbReference type="RuleBase" id="RU361209"/>
    </source>
</evidence>
<keyword evidence="11" id="KW-1133">Transmembrane helix</keyword>
<dbReference type="PANTHER" id="PTHR31468:SF5">
    <property type="entry name" value="1,3-BETA-GLUCANOSYLTRANSFERASE GAS5"/>
    <property type="match status" value="1"/>
</dbReference>
<feature type="compositionally biased region" description="Low complexity" evidence="10">
    <location>
        <begin position="385"/>
        <end position="395"/>
    </location>
</feature>
<keyword evidence="6 9" id="KW-0472">Membrane</keyword>
<evidence type="ECO:0000256" key="10">
    <source>
        <dbReference type="SAM" id="MobiDB-lite"/>
    </source>
</evidence>
<organism evidence="12 13">
    <name type="scientific">Ceratocystis pirilliformis</name>
    <dbReference type="NCBI Taxonomy" id="259994"/>
    <lineage>
        <taxon>Eukaryota</taxon>
        <taxon>Fungi</taxon>
        <taxon>Dikarya</taxon>
        <taxon>Ascomycota</taxon>
        <taxon>Pezizomycotina</taxon>
        <taxon>Sordariomycetes</taxon>
        <taxon>Hypocreomycetidae</taxon>
        <taxon>Microascales</taxon>
        <taxon>Ceratocystidaceae</taxon>
        <taxon>Ceratocystis</taxon>
    </lineage>
</organism>
<dbReference type="Pfam" id="PF03198">
    <property type="entry name" value="Glyco_hydro_72"/>
    <property type="match status" value="1"/>
</dbReference>
<evidence type="ECO:0000313" key="13">
    <source>
        <dbReference type="Proteomes" id="UP001583280"/>
    </source>
</evidence>
<dbReference type="InterPro" id="IPR017853">
    <property type="entry name" value="GH"/>
</dbReference>
<protein>
    <recommendedName>
        <fullName evidence="9">1,3-beta-glucanosyltransferase</fullName>
        <ecNumber evidence="9">2.4.1.-</ecNumber>
    </recommendedName>
</protein>
<dbReference type="Gene3D" id="3.20.20.80">
    <property type="entry name" value="Glycosidases"/>
    <property type="match status" value="1"/>
</dbReference>
<comment type="function">
    <text evidence="9">Splits internally a 1,3-beta-glucan molecule and transfers the newly generated reducing end (the donor) to the non-reducing end of another 1,3-beta-glucan molecule (the acceptor) forming a 1,3-beta linkage, resulting in the elongation of 1,3-beta-glucan chains in the cell wall.</text>
</comment>
<keyword evidence="5 9" id="KW-0732">Signal</keyword>
<evidence type="ECO:0000256" key="2">
    <source>
        <dbReference type="ARBA" id="ARBA00007528"/>
    </source>
</evidence>
<feature type="compositionally biased region" description="Polar residues" evidence="10">
    <location>
        <begin position="396"/>
        <end position="405"/>
    </location>
</feature>
<dbReference type="Proteomes" id="UP001583280">
    <property type="component" value="Unassembled WGS sequence"/>
</dbReference>
<keyword evidence="3 9" id="KW-0336">GPI-anchor</keyword>
<accession>A0ABR3ZJT8</accession>
<reference evidence="12 13" key="1">
    <citation type="journal article" date="2024" name="IMA Fungus">
        <title>IMA Genome - F19 : A genome assembly and annotation guide to empower mycologists, including annotated draft genome sequences of Ceratocystis pirilliformis, Diaporthe australafricana, Fusarium ophioides, Paecilomyces lecythidis, and Sporothrix stenoceras.</title>
        <authorList>
            <person name="Aylward J."/>
            <person name="Wilson A.M."/>
            <person name="Visagie C.M."/>
            <person name="Spraker J."/>
            <person name="Barnes I."/>
            <person name="Buitendag C."/>
            <person name="Ceriani C."/>
            <person name="Del Mar Angel L."/>
            <person name="du Plessis D."/>
            <person name="Fuchs T."/>
            <person name="Gasser K."/>
            <person name="Kramer D."/>
            <person name="Li W."/>
            <person name="Munsamy K."/>
            <person name="Piso A."/>
            <person name="Price J.L."/>
            <person name="Sonnekus B."/>
            <person name="Thomas C."/>
            <person name="van der Nest A."/>
            <person name="van Dijk A."/>
            <person name="van Heerden A."/>
            <person name="van Vuuren N."/>
            <person name="Yilmaz N."/>
            <person name="Duong T.A."/>
            <person name="van der Merwe N.A."/>
            <person name="Wingfield M.J."/>
            <person name="Wingfield B.D."/>
        </authorList>
    </citation>
    <scope>NUCLEOTIDE SEQUENCE [LARGE SCALE GENOMIC DNA]</scope>
    <source>
        <strain evidence="12 13">CMW 12675</strain>
    </source>
</reference>
<feature type="compositionally biased region" description="Low complexity" evidence="10">
    <location>
        <begin position="412"/>
        <end position="425"/>
    </location>
</feature>
<keyword evidence="7" id="KW-0325">Glycoprotein</keyword>
<dbReference type="EMBL" id="JAWDJO010000015">
    <property type="protein sequence ID" value="KAL1900088.1"/>
    <property type="molecule type" value="Genomic_DNA"/>
</dbReference>
<feature type="transmembrane region" description="Helical" evidence="11">
    <location>
        <begin position="434"/>
        <end position="455"/>
    </location>
</feature>
<name>A0ABR3ZJT8_9PEZI</name>
<comment type="subcellular location">
    <subcellularLocation>
        <location evidence="1 9">Cell membrane</location>
        <topology evidence="1 9">Lipid-anchor</topology>
        <topology evidence="1 9">GPI-anchor</topology>
    </subcellularLocation>
</comment>
<feature type="region of interest" description="Disordered" evidence="10">
    <location>
        <begin position="381"/>
        <end position="431"/>
    </location>
</feature>
<feature type="chain" id="PRO_5045011311" description="1,3-beta-glucanosyltransferase" evidence="9">
    <location>
        <begin position="17"/>
        <end position="456"/>
    </location>
</feature>
<keyword evidence="13" id="KW-1185">Reference proteome</keyword>
<feature type="signal peptide" evidence="9">
    <location>
        <begin position="1"/>
        <end position="16"/>
    </location>
</feature>
<evidence type="ECO:0000256" key="8">
    <source>
        <dbReference type="ARBA" id="ARBA00023288"/>
    </source>
</evidence>
<evidence type="ECO:0000256" key="4">
    <source>
        <dbReference type="ARBA" id="ARBA00022679"/>
    </source>
</evidence>
<proteinExistence type="inferred from homology"/>
<gene>
    <name evidence="12" type="primary">GAS5</name>
    <name evidence="12" type="ORF">Cpir12675_001090</name>
</gene>
<dbReference type="InterPro" id="IPR004886">
    <property type="entry name" value="Glucanosyltransferase"/>
</dbReference>
<comment type="similarity">
    <text evidence="2 9">Belongs to the glycosyl hydrolase 72 family.</text>
</comment>
<comment type="caution">
    <text evidence="12">The sequence shown here is derived from an EMBL/GenBank/DDBJ whole genome shotgun (WGS) entry which is preliminary data.</text>
</comment>
<evidence type="ECO:0000313" key="12">
    <source>
        <dbReference type="EMBL" id="KAL1900088.1"/>
    </source>
</evidence>
<dbReference type="SUPFAM" id="SSF51445">
    <property type="entry name" value="(Trans)glycosidases"/>
    <property type="match status" value="1"/>
</dbReference>
<evidence type="ECO:0000256" key="11">
    <source>
        <dbReference type="SAM" id="Phobius"/>
    </source>
</evidence>